<feature type="compositionally biased region" description="Gly residues" evidence="2">
    <location>
        <begin position="332"/>
        <end position="341"/>
    </location>
</feature>
<dbReference type="Pfam" id="PF14257">
    <property type="entry name" value="DUF4349"/>
    <property type="match status" value="1"/>
</dbReference>
<keyword evidence="3" id="KW-0812">Transmembrane</keyword>
<dbReference type="EMBL" id="FOZK01000001">
    <property type="protein sequence ID" value="SFR85269.1"/>
    <property type="molecule type" value="Genomic_DNA"/>
</dbReference>
<organism evidence="5 6">
    <name type="scientific">Halomicrobium zhouii</name>
    <dbReference type="NCBI Taxonomy" id="767519"/>
    <lineage>
        <taxon>Archaea</taxon>
        <taxon>Methanobacteriati</taxon>
        <taxon>Methanobacteriota</taxon>
        <taxon>Stenosarchaea group</taxon>
        <taxon>Halobacteria</taxon>
        <taxon>Halobacteriales</taxon>
        <taxon>Haloarculaceae</taxon>
        <taxon>Halomicrobium</taxon>
    </lineage>
</organism>
<gene>
    <name evidence="5" type="ORF">SAMN05216559_0062</name>
</gene>
<evidence type="ECO:0000256" key="2">
    <source>
        <dbReference type="SAM" id="MobiDB-lite"/>
    </source>
</evidence>
<keyword evidence="3" id="KW-1133">Transmembrane helix</keyword>
<feature type="compositionally biased region" description="Gly residues" evidence="2">
    <location>
        <begin position="303"/>
        <end position="314"/>
    </location>
</feature>
<evidence type="ECO:0000259" key="4">
    <source>
        <dbReference type="Pfam" id="PF14257"/>
    </source>
</evidence>
<feature type="region of interest" description="Disordered" evidence="2">
    <location>
        <begin position="303"/>
        <end position="341"/>
    </location>
</feature>
<dbReference type="Proteomes" id="UP000199062">
    <property type="component" value="Unassembled WGS sequence"/>
</dbReference>
<feature type="transmembrane region" description="Helical" evidence="3">
    <location>
        <begin position="262"/>
        <end position="287"/>
    </location>
</feature>
<dbReference type="RefSeq" id="WP_089812784.1">
    <property type="nucleotide sequence ID" value="NZ_FOZK01000001.1"/>
</dbReference>
<evidence type="ECO:0000313" key="6">
    <source>
        <dbReference type="Proteomes" id="UP000199062"/>
    </source>
</evidence>
<feature type="region of interest" description="Disordered" evidence="2">
    <location>
        <begin position="32"/>
        <end position="53"/>
    </location>
</feature>
<keyword evidence="3" id="KW-0472">Membrane</keyword>
<protein>
    <recommendedName>
        <fullName evidence="4">DUF4349 domain-containing protein</fullName>
    </recommendedName>
</protein>
<accession>A0A1I6K201</accession>
<sequence length="341" mass="36662">MIQIRPDRRQIALLLTAALVVLAGCAGMGGGGDAASAPQAGGDGGSAELDASFDGSGGNGVGSYYTDDGDRVVVRESDMALRVDNFSRAFHRLRAIAADNDGYVGDRSQDSQGEWDRGTVTVRVPPERFASARDAIAALGHVEREDVRVKDFTSEYDDRAERIRQLEAEERELERLLNETDDVDEAERVREDLRQVRGDIRNLRSQQQSLQQRESMSTIRVDMHEPESEKPPRNYESAFGFTDAFLEAFYGGLTALKYVIVFFGYVIPIGLALIPLGAFGVGIVAGWRRSIGFVRRLFASSGGGRPGVSGGHGAVGERAGADEGRGVDESSGGEGGDGGQD</sequence>
<reference evidence="5 6" key="1">
    <citation type="submission" date="2016-10" db="EMBL/GenBank/DDBJ databases">
        <authorList>
            <person name="de Groot N.N."/>
        </authorList>
    </citation>
    <scope>NUCLEOTIDE SEQUENCE [LARGE SCALE GENOMIC DNA]</scope>
    <source>
        <strain evidence="5 6">CGMCC 1.10457</strain>
    </source>
</reference>
<feature type="coiled-coil region" evidence="1">
    <location>
        <begin position="149"/>
        <end position="213"/>
    </location>
</feature>
<keyword evidence="1" id="KW-0175">Coiled coil</keyword>
<evidence type="ECO:0000256" key="3">
    <source>
        <dbReference type="SAM" id="Phobius"/>
    </source>
</evidence>
<feature type="domain" description="DUF4349" evidence="4">
    <location>
        <begin position="71"/>
        <end position="278"/>
    </location>
</feature>
<proteinExistence type="predicted"/>
<evidence type="ECO:0000313" key="5">
    <source>
        <dbReference type="EMBL" id="SFR85269.1"/>
    </source>
</evidence>
<dbReference type="PROSITE" id="PS51257">
    <property type="entry name" value="PROKAR_LIPOPROTEIN"/>
    <property type="match status" value="1"/>
</dbReference>
<dbReference type="OrthoDB" id="242217at2157"/>
<keyword evidence="6" id="KW-1185">Reference proteome</keyword>
<evidence type="ECO:0000256" key="1">
    <source>
        <dbReference type="SAM" id="Coils"/>
    </source>
</evidence>
<dbReference type="AlphaFoldDB" id="A0A1I6K201"/>
<dbReference type="STRING" id="767519.SAMN05216559_0062"/>
<name>A0A1I6K201_9EURY</name>
<dbReference type="InterPro" id="IPR025645">
    <property type="entry name" value="DUF4349"/>
</dbReference>
<feature type="compositionally biased region" description="Basic and acidic residues" evidence="2">
    <location>
        <begin position="319"/>
        <end position="328"/>
    </location>
</feature>